<feature type="non-terminal residue" evidence="1">
    <location>
        <position position="1"/>
    </location>
</feature>
<name>A0A843VXH6_COLES</name>
<organism evidence="1 2">
    <name type="scientific">Colocasia esculenta</name>
    <name type="common">Wild taro</name>
    <name type="synonym">Arum esculentum</name>
    <dbReference type="NCBI Taxonomy" id="4460"/>
    <lineage>
        <taxon>Eukaryota</taxon>
        <taxon>Viridiplantae</taxon>
        <taxon>Streptophyta</taxon>
        <taxon>Embryophyta</taxon>
        <taxon>Tracheophyta</taxon>
        <taxon>Spermatophyta</taxon>
        <taxon>Magnoliopsida</taxon>
        <taxon>Liliopsida</taxon>
        <taxon>Araceae</taxon>
        <taxon>Aroideae</taxon>
        <taxon>Colocasieae</taxon>
        <taxon>Colocasia</taxon>
    </lineage>
</organism>
<dbReference type="AlphaFoldDB" id="A0A843VXH6"/>
<keyword evidence="2" id="KW-1185">Reference proteome</keyword>
<sequence>GVRLEGWKIPAQQISGVLIKNATNTSIAILHKFDHMLRRDLTLTLLGRSCMRAAWRMQRHWGLIATTSCPTEPVTCEAHPFFFQMKESRRVLIPLLVQDRTVAESGLHHQQSNFLSVMPWVVVVVAQKNPGALGPVARPSLPVSTCPPESECYPYLGSPFLVRTMICSHINSLSENNDLLSHLFLK</sequence>
<protein>
    <submittedName>
        <fullName evidence="1">Uncharacterized protein</fullName>
    </submittedName>
</protein>
<dbReference type="EMBL" id="NMUH01002073">
    <property type="protein sequence ID" value="MQL97604.1"/>
    <property type="molecule type" value="Genomic_DNA"/>
</dbReference>
<evidence type="ECO:0000313" key="2">
    <source>
        <dbReference type="Proteomes" id="UP000652761"/>
    </source>
</evidence>
<gene>
    <name evidence="1" type="ORF">Taro_030299</name>
</gene>
<dbReference type="Proteomes" id="UP000652761">
    <property type="component" value="Unassembled WGS sequence"/>
</dbReference>
<proteinExistence type="predicted"/>
<evidence type="ECO:0000313" key="1">
    <source>
        <dbReference type="EMBL" id="MQL97604.1"/>
    </source>
</evidence>
<accession>A0A843VXH6</accession>
<reference evidence="1" key="1">
    <citation type="submission" date="2017-07" db="EMBL/GenBank/DDBJ databases">
        <title>Taro Niue Genome Assembly and Annotation.</title>
        <authorList>
            <person name="Atibalentja N."/>
            <person name="Keating K."/>
            <person name="Fields C.J."/>
        </authorList>
    </citation>
    <scope>NUCLEOTIDE SEQUENCE</scope>
    <source>
        <strain evidence="1">Niue_2</strain>
        <tissue evidence="1">Leaf</tissue>
    </source>
</reference>
<comment type="caution">
    <text evidence="1">The sequence shown here is derived from an EMBL/GenBank/DDBJ whole genome shotgun (WGS) entry which is preliminary data.</text>
</comment>